<dbReference type="InterPro" id="IPR027850">
    <property type="entry name" value="DUF4504"/>
</dbReference>
<accession>A0A9Q1QK72</accession>
<dbReference type="EMBL" id="JAKOGI010000079">
    <property type="protein sequence ID" value="KAJ8445272.1"/>
    <property type="molecule type" value="Genomic_DNA"/>
</dbReference>
<dbReference type="PANTHER" id="PTHR31366">
    <property type="entry name" value="UPF0739 PROTEIN C1ORF74"/>
    <property type="match status" value="1"/>
</dbReference>
<reference evidence="1" key="1">
    <citation type="submission" date="2022-04" db="EMBL/GenBank/DDBJ databases">
        <title>Carnegiea gigantea Genome sequencing and assembly v2.</title>
        <authorList>
            <person name="Copetti D."/>
            <person name="Sanderson M.J."/>
            <person name="Burquez A."/>
            <person name="Wojciechowski M.F."/>
        </authorList>
    </citation>
    <scope>NUCLEOTIDE SEQUENCE</scope>
    <source>
        <strain evidence="1">SGP5-SGP5p</strain>
        <tissue evidence="1">Aerial part</tissue>
    </source>
</reference>
<organism evidence="1 2">
    <name type="scientific">Carnegiea gigantea</name>
    <dbReference type="NCBI Taxonomy" id="171969"/>
    <lineage>
        <taxon>Eukaryota</taxon>
        <taxon>Viridiplantae</taxon>
        <taxon>Streptophyta</taxon>
        <taxon>Embryophyta</taxon>
        <taxon>Tracheophyta</taxon>
        <taxon>Spermatophyta</taxon>
        <taxon>Magnoliopsida</taxon>
        <taxon>eudicotyledons</taxon>
        <taxon>Gunneridae</taxon>
        <taxon>Pentapetalae</taxon>
        <taxon>Caryophyllales</taxon>
        <taxon>Cactineae</taxon>
        <taxon>Cactaceae</taxon>
        <taxon>Cactoideae</taxon>
        <taxon>Echinocereeae</taxon>
        <taxon>Carnegiea</taxon>
    </lineage>
</organism>
<dbReference type="AlphaFoldDB" id="A0A9Q1QK72"/>
<evidence type="ECO:0000313" key="2">
    <source>
        <dbReference type="Proteomes" id="UP001153076"/>
    </source>
</evidence>
<dbReference type="PANTHER" id="PTHR31366:SF2">
    <property type="entry name" value="UPF0739 PROTEIN C1ORF74"/>
    <property type="match status" value="1"/>
</dbReference>
<gene>
    <name evidence="1" type="ORF">Cgig2_024478</name>
</gene>
<comment type="caution">
    <text evidence="1">The sequence shown here is derived from an EMBL/GenBank/DDBJ whole genome shotgun (WGS) entry which is preliminary data.</text>
</comment>
<dbReference type="OrthoDB" id="2395010at2759"/>
<name>A0A9Q1QK72_9CARY</name>
<dbReference type="Proteomes" id="UP001153076">
    <property type="component" value="Unassembled WGS sequence"/>
</dbReference>
<protein>
    <submittedName>
        <fullName evidence="1">Uncharacterized protein</fullName>
    </submittedName>
</protein>
<sequence length="164" mass="18174">MESALMAEEALKVLDSSLSQIKWRLKPSSKRRLQIDVLALCSAMRPVIMVDYGGKMPELQDQLCALLELIQKISYGKVNVGGLLMKCLRFGLLEFFGNSLCGRYGAKGAVGRGMRRLSWLLDINPKVQIKTHLQPYIIPSKIILAIQAPRESSQHTTSTCTPAA</sequence>
<keyword evidence="2" id="KW-1185">Reference proteome</keyword>
<dbReference type="Pfam" id="PF14953">
    <property type="entry name" value="DUF4504"/>
    <property type="match status" value="1"/>
</dbReference>
<proteinExistence type="predicted"/>
<evidence type="ECO:0000313" key="1">
    <source>
        <dbReference type="EMBL" id="KAJ8445272.1"/>
    </source>
</evidence>